<sequence length="250" mass="28592">MITAERRYSSVEFASSISHESRLVADPYVLWWTEKGLYSPNHRCLVRSCIQENSPDMAAYDFLEDVVRKETEGTVFWFSPALNPCESHKILGTEIYTAENGRKITFNFAVLFLRSEISTEQFVGAANGIAEYAKEAEISDALERRKRPIFLNGTTVHWTHFADLVLPNKEWERIRNKEVWLEKREILRAIRRGDTQIYGGHPLSCPLNAFDAMFMLGDSVMCPNCQRVVRVAKGEMCPGCGKTRPRFGCI</sequence>
<evidence type="ECO:0000313" key="2">
    <source>
        <dbReference type="Proteomes" id="UP000177967"/>
    </source>
</evidence>
<gene>
    <name evidence="1" type="ORF">A2782_04620</name>
</gene>
<protein>
    <submittedName>
        <fullName evidence="1">Uncharacterized protein</fullName>
    </submittedName>
</protein>
<dbReference type="AlphaFoldDB" id="A0A1G1V3M3"/>
<organism evidence="1 2">
    <name type="scientific">Candidatus Blackburnbacteria bacterium RIFCSPHIGHO2_01_FULL_43_15b</name>
    <dbReference type="NCBI Taxonomy" id="1797513"/>
    <lineage>
        <taxon>Bacteria</taxon>
        <taxon>Candidatus Blackburniibacteriota</taxon>
    </lineage>
</organism>
<comment type="caution">
    <text evidence="1">The sequence shown here is derived from an EMBL/GenBank/DDBJ whole genome shotgun (WGS) entry which is preliminary data.</text>
</comment>
<accession>A0A1G1V3M3</accession>
<reference evidence="1 2" key="1">
    <citation type="journal article" date="2016" name="Nat. Commun.">
        <title>Thousands of microbial genomes shed light on interconnected biogeochemical processes in an aquifer system.</title>
        <authorList>
            <person name="Anantharaman K."/>
            <person name="Brown C.T."/>
            <person name="Hug L.A."/>
            <person name="Sharon I."/>
            <person name="Castelle C.J."/>
            <person name="Probst A.J."/>
            <person name="Thomas B.C."/>
            <person name="Singh A."/>
            <person name="Wilkins M.J."/>
            <person name="Karaoz U."/>
            <person name="Brodie E.L."/>
            <person name="Williams K.H."/>
            <person name="Hubbard S.S."/>
            <person name="Banfield J.F."/>
        </authorList>
    </citation>
    <scope>NUCLEOTIDE SEQUENCE [LARGE SCALE GENOMIC DNA]</scope>
</reference>
<evidence type="ECO:0000313" key="1">
    <source>
        <dbReference type="EMBL" id="OGY09957.1"/>
    </source>
</evidence>
<proteinExistence type="predicted"/>
<dbReference type="EMBL" id="MHBW01000003">
    <property type="protein sequence ID" value="OGY09957.1"/>
    <property type="molecule type" value="Genomic_DNA"/>
</dbReference>
<name>A0A1G1V3M3_9BACT</name>
<dbReference type="Proteomes" id="UP000177967">
    <property type="component" value="Unassembled WGS sequence"/>
</dbReference>